<feature type="compositionally biased region" description="Low complexity" evidence="1">
    <location>
        <begin position="70"/>
        <end position="105"/>
    </location>
</feature>
<dbReference type="OrthoDB" id="24630at2759"/>
<comment type="caution">
    <text evidence="3">The sequence shown here is derived from an EMBL/GenBank/DDBJ whole genome shotgun (WGS) entry which is preliminary data.</text>
</comment>
<dbReference type="InterPro" id="IPR036071">
    <property type="entry name" value="AMMECR1_dom_sf"/>
</dbReference>
<dbReference type="PANTHER" id="PTHR13016:SF0">
    <property type="entry name" value="AMME SYNDROME CANDIDATE GENE 1 PROTEIN"/>
    <property type="match status" value="1"/>
</dbReference>
<dbReference type="EMBL" id="VNKQ01000013">
    <property type="protein sequence ID" value="KAG0647395.1"/>
    <property type="molecule type" value="Genomic_DNA"/>
</dbReference>
<dbReference type="InterPro" id="IPR002733">
    <property type="entry name" value="AMMECR1_domain"/>
</dbReference>
<name>A0A9P6VGM3_9HELO</name>
<evidence type="ECO:0000256" key="1">
    <source>
        <dbReference type="SAM" id="MobiDB-lite"/>
    </source>
</evidence>
<dbReference type="InterPro" id="IPR023473">
    <property type="entry name" value="AMMECR1"/>
</dbReference>
<evidence type="ECO:0000259" key="2">
    <source>
        <dbReference type="PROSITE" id="PS51112"/>
    </source>
</evidence>
<reference evidence="3" key="1">
    <citation type="submission" date="2019-07" db="EMBL/GenBank/DDBJ databases">
        <title>Hyphodiscus hymeniophilus genome sequencing and assembly.</title>
        <authorList>
            <person name="Kramer G."/>
            <person name="Nodwell J."/>
        </authorList>
    </citation>
    <scope>NUCLEOTIDE SEQUENCE</scope>
    <source>
        <strain evidence="3">ATCC 34498</strain>
    </source>
</reference>
<dbReference type="SUPFAM" id="SSF143447">
    <property type="entry name" value="AMMECR1-like"/>
    <property type="match status" value="1"/>
</dbReference>
<dbReference type="AlphaFoldDB" id="A0A9P6VGM3"/>
<feature type="region of interest" description="Disordered" evidence="1">
    <location>
        <begin position="40"/>
        <end position="120"/>
    </location>
</feature>
<dbReference type="Gene3D" id="3.30.700.20">
    <property type="entry name" value="Hypothetical protein ph0010, domain 1"/>
    <property type="match status" value="1"/>
</dbReference>
<protein>
    <submittedName>
        <fullName evidence="3">Ammecr1</fullName>
    </submittedName>
</protein>
<accession>A0A9P6VGM3</accession>
<dbReference type="InterPro" id="IPR027485">
    <property type="entry name" value="AMMECR1_N"/>
</dbReference>
<feature type="compositionally biased region" description="Acidic residues" evidence="1">
    <location>
        <begin position="41"/>
        <end position="53"/>
    </location>
</feature>
<feature type="compositionally biased region" description="Polar residues" evidence="1">
    <location>
        <begin position="56"/>
        <end position="69"/>
    </location>
</feature>
<dbReference type="Pfam" id="PF01871">
    <property type="entry name" value="AMMECR1"/>
    <property type="match status" value="1"/>
</dbReference>
<organism evidence="3 4">
    <name type="scientific">Hyphodiscus hymeniophilus</name>
    <dbReference type="NCBI Taxonomy" id="353542"/>
    <lineage>
        <taxon>Eukaryota</taxon>
        <taxon>Fungi</taxon>
        <taxon>Dikarya</taxon>
        <taxon>Ascomycota</taxon>
        <taxon>Pezizomycotina</taxon>
        <taxon>Leotiomycetes</taxon>
        <taxon>Helotiales</taxon>
        <taxon>Hyphodiscaceae</taxon>
        <taxon>Hyphodiscus</taxon>
    </lineage>
</organism>
<evidence type="ECO:0000313" key="3">
    <source>
        <dbReference type="EMBL" id="KAG0647395.1"/>
    </source>
</evidence>
<dbReference type="NCBIfam" id="TIGR00296">
    <property type="entry name" value="TIGR00296 family protein"/>
    <property type="match status" value="1"/>
</dbReference>
<gene>
    <name evidence="3" type="ORF">D0Z07_7163</name>
</gene>
<keyword evidence="4" id="KW-1185">Reference proteome</keyword>
<proteinExistence type="predicted"/>
<sequence>MASVEHCLFCFDALAANLEKRASMSLYQVQNSWATYPKGLEEEESSSGLDEEPSLNSTSPPSKPRNPTLTRLSPRTPSGTSTPGSSSSASSLSPSTAETTPASSTDKFTPIGIGRRTSQRTSDIVESPLFVTWNTVSPRSSSRSLRGCIGTFETMPLSTGLSSYALTSALSDHRFSPIALAELPSLEVSVTLLTDFEDAKDAMDWELGVHGLRISFYARNKRYGACYLPDVAVEQGWDKEETIVSLMRKAGWGGRKEKWSEVGNLQVVRFQGMAESVGWEEYNLWRQWVEKGKK</sequence>
<feature type="domain" description="AMMECR1" evidence="2">
    <location>
        <begin position="87"/>
        <end position="286"/>
    </location>
</feature>
<dbReference type="PROSITE" id="PS51112">
    <property type="entry name" value="AMMECR1"/>
    <property type="match status" value="1"/>
</dbReference>
<dbReference type="Proteomes" id="UP000785200">
    <property type="component" value="Unassembled WGS sequence"/>
</dbReference>
<evidence type="ECO:0000313" key="4">
    <source>
        <dbReference type="Proteomes" id="UP000785200"/>
    </source>
</evidence>
<dbReference type="PANTHER" id="PTHR13016">
    <property type="entry name" value="AMMECR1 HOMOLOG"/>
    <property type="match status" value="1"/>
</dbReference>